<feature type="compositionally biased region" description="Polar residues" evidence="1">
    <location>
        <begin position="247"/>
        <end position="256"/>
    </location>
</feature>
<name>A0A6A6TID7_9PLEO</name>
<feature type="region of interest" description="Disordered" evidence="1">
    <location>
        <begin position="145"/>
        <end position="164"/>
    </location>
</feature>
<evidence type="ECO:0000313" key="2">
    <source>
        <dbReference type="EMBL" id="KAF2659492.1"/>
    </source>
</evidence>
<proteinExistence type="predicted"/>
<dbReference type="EMBL" id="MU004306">
    <property type="protein sequence ID" value="KAF2659492.1"/>
    <property type="molecule type" value="Genomic_DNA"/>
</dbReference>
<dbReference type="AlphaFoldDB" id="A0A6A6TID7"/>
<protein>
    <submittedName>
        <fullName evidence="2">Uncharacterized protein</fullName>
    </submittedName>
</protein>
<evidence type="ECO:0000313" key="3">
    <source>
        <dbReference type="Proteomes" id="UP000799324"/>
    </source>
</evidence>
<organism evidence="2 3">
    <name type="scientific">Lophiostoma macrostomum CBS 122681</name>
    <dbReference type="NCBI Taxonomy" id="1314788"/>
    <lineage>
        <taxon>Eukaryota</taxon>
        <taxon>Fungi</taxon>
        <taxon>Dikarya</taxon>
        <taxon>Ascomycota</taxon>
        <taxon>Pezizomycotina</taxon>
        <taxon>Dothideomycetes</taxon>
        <taxon>Pleosporomycetidae</taxon>
        <taxon>Pleosporales</taxon>
        <taxon>Lophiostomataceae</taxon>
        <taxon>Lophiostoma</taxon>
    </lineage>
</organism>
<evidence type="ECO:0000256" key="1">
    <source>
        <dbReference type="SAM" id="MobiDB-lite"/>
    </source>
</evidence>
<reference evidence="2" key="1">
    <citation type="journal article" date="2020" name="Stud. Mycol.">
        <title>101 Dothideomycetes genomes: a test case for predicting lifestyles and emergence of pathogens.</title>
        <authorList>
            <person name="Haridas S."/>
            <person name="Albert R."/>
            <person name="Binder M."/>
            <person name="Bloem J."/>
            <person name="Labutti K."/>
            <person name="Salamov A."/>
            <person name="Andreopoulos B."/>
            <person name="Baker S."/>
            <person name="Barry K."/>
            <person name="Bills G."/>
            <person name="Bluhm B."/>
            <person name="Cannon C."/>
            <person name="Castanera R."/>
            <person name="Culley D."/>
            <person name="Daum C."/>
            <person name="Ezra D."/>
            <person name="Gonzalez J."/>
            <person name="Henrissat B."/>
            <person name="Kuo A."/>
            <person name="Liang C."/>
            <person name="Lipzen A."/>
            <person name="Lutzoni F."/>
            <person name="Magnuson J."/>
            <person name="Mondo S."/>
            <person name="Nolan M."/>
            <person name="Ohm R."/>
            <person name="Pangilinan J."/>
            <person name="Park H.-J."/>
            <person name="Ramirez L."/>
            <person name="Alfaro M."/>
            <person name="Sun H."/>
            <person name="Tritt A."/>
            <person name="Yoshinaga Y."/>
            <person name="Zwiers L.-H."/>
            <person name="Turgeon B."/>
            <person name="Goodwin S."/>
            <person name="Spatafora J."/>
            <person name="Crous P."/>
            <person name="Grigoriev I."/>
        </authorList>
    </citation>
    <scope>NUCLEOTIDE SEQUENCE</scope>
    <source>
        <strain evidence="2">CBS 122681</strain>
    </source>
</reference>
<sequence>MGRRAAQRRQRMRFFMYAAARRWAEKAPEGATWNAARCCGLPRRRLSANWVCRCRAPPIVQQRQHPGSAPWQPSICRRATPRHSISRCYAAPTSAASRHPQCPPPQQEAAASTPQQGSREPLAFQRQEARASAQQPWNKHHLPRATPVHMARPPSDCAALGHGRPARRLHSLESRQAPLCTHMPHTPVLAHTRKSALAASPETQLRSHESARARRLRGIMHFPPTKHNRTVSSWNGVRSAPHTNVIFNEPNPSQRLGSRLPADKLGAAAL</sequence>
<gene>
    <name evidence="2" type="ORF">K491DRAFT_675476</name>
</gene>
<keyword evidence="3" id="KW-1185">Reference proteome</keyword>
<feature type="region of interest" description="Disordered" evidence="1">
    <location>
        <begin position="94"/>
        <end position="140"/>
    </location>
</feature>
<feature type="region of interest" description="Disordered" evidence="1">
    <location>
        <begin position="247"/>
        <end position="270"/>
    </location>
</feature>
<dbReference type="Proteomes" id="UP000799324">
    <property type="component" value="Unassembled WGS sequence"/>
</dbReference>
<accession>A0A6A6TID7</accession>